<feature type="region of interest" description="Disordered" evidence="1">
    <location>
        <begin position="75"/>
        <end position="114"/>
    </location>
</feature>
<feature type="compositionally biased region" description="Low complexity" evidence="1">
    <location>
        <begin position="75"/>
        <end position="88"/>
    </location>
</feature>
<feature type="compositionally biased region" description="Polar residues" evidence="1">
    <location>
        <begin position="103"/>
        <end position="112"/>
    </location>
</feature>
<feature type="transmembrane region" description="Helical" evidence="2">
    <location>
        <begin position="123"/>
        <end position="145"/>
    </location>
</feature>
<reference evidence="3 4" key="1">
    <citation type="submission" date="2016-12" db="EMBL/GenBank/DDBJ databases">
        <title>Genomic comparison of strains in the 'Actinomyces naeslundii' group.</title>
        <authorList>
            <person name="Mughal S.R."/>
            <person name="Do T."/>
            <person name="Gilbert S.C."/>
            <person name="Witherden E.A."/>
            <person name="Didelot X."/>
            <person name="Beighton D."/>
        </authorList>
    </citation>
    <scope>NUCLEOTIDE SEQUENCE [LARGE SCALE GENOMIC DNA]</scope>
    <source>
        <strain evidence="3 4">NCTC 10301</strain>
    </source>
</reference>
<evidence type="ECO:0000256" key="2">
    <source>
        <dbReference type="SAM" id="Phobius"/>
    </source>
</evidence>
<proteinExistence type="predicted"/>
<dbReference type="NCBIfam" id="NF038403">
    <property type="entry name" value="perm_prefix_1"/>
    <property type="match status" value="1"/>
</dbReference>
<evidence type="ECO:0000256" key="1">
    <source>
        <dbReference type="SAM" id="MobiDB-lite"/>
    </source>
</evidence>
<name>A0A854D8G4_ACTNA</name>
<gene>
    <name evidence="3" type="ORF">BKH33_07320</name>
</gene>
<keyword evidence="2" id="KW-0812">Transmembrane</keyword>
<dbReference type="Proteomes" id="UP000187035">
    <property type="component" value="Unassembled WGS sequence"/>
</dbReference>
<organism evidence="3 4">
    <name type="scientific">Actinomyces naeslundii</name>
    <dbReference type="NCBI Taxonomy" id="1655"/>
    <lineage>
        <taxon>Bacteria</taxon>
        <taxon>Bacillati</taxon>
        <taxon>Actinomycetota</taxon>
        <taxon>Actinomycetes</taxon>
        <taxon>Actinomycetales</taxon>
        <taxon>Actinomycetaceae</taxon>
        <taxon>Actinomyces</taxon>
    </lineage>
</organism>
<dbReference type="GeneID" id="64255744"/>
<keyword evidence="2" id="KW-0472">Membrane</keyword>
<dbReference type="AlphaFoldDB" id="A0A854D8G4"/>
<keyword evidence="2" id="KW-1133">Transmembrane helix</keyword>
<evidence type="ECO:0000313" key="3">
    <source>
        <dbReference type="EMBL" id="OMG35759.1"/>
    </source>
</evidence>
<sequence>MDTIETFLDNMFAPYPATPRLTEARSELRAMMEDAYNDAIAQGKTHNEAVGQVITDFGNLQELAPTLGIAADIQPGGAPQAAPAAGAPTEPSRPAGPAPTPVSPSNYTAWQHNEQDGDKDDPFISFVASIYWPATVIIYLLWSFVFDAWDISWIIWPVAAIAFGIFATGHAYRRSRK</sequence>
<dbReference type="EMBL" id="MSRR01000013">
    <property type="protein sequence ID" value="OMG35759.1"/>
    <property type="molecule type" value="Genomic_DNA"/>
</dbReference>
<feature type="transmembrane region" description="Helical" evidence="2">
    <location>
        <begin position="151"/>
        <end position="172"/>
    </location>
</feature>
<protein>
    <submittedName>
        <fullName evidence="3">Uncharacterized protein</fullName>
    </submittedName>
</protein>
<dbReference type="RefSeq" id="WP_003783346.1">
    <property type="nucleotide sequence ID" value="NZ_CAJPQD010000017.1"/>
</dbReference>
<comment type="caution">
    <text evidence="3">The sequence shown here is derived from an EMBL/GenBank/DDBJ whole genome shotgun (WGS) entry which is preliminary data.</text>
</comment>
<evidence type="ECO:0000313" key="4">
    <source>
        <dbReference type="Proteomes" id="UP000187035"/>
    </source>
</evidence>
<dbReference type="InterPro" id="IPR047928">
    <property type="entry name" value="Perm_prefix_1"/>
</dbReference>
<accession>A0A854D8G4</accession>